<keyword evidence="4 8" id="KW-1133">Transmembrane helix</keyword>
<proteinExistence type="predicted"/>
<evidence type="ECO:0000256" key="8">
    <source>
        <dbReference type="SAM" id="Phobius"/>
    </source>
</evidence>
<feature type="region of interest" description="Disordered" evidence="7">
    <location>
        <begin position="160"/>
        <end position="181"/>
    </location>
</feature>
<feature type="non-terminal residue" evidence="9">
    <location>
        <position position="1"/>
    </location>
</feature>
<dbReference type="InterPro" id="IPR045891">
    <property type="entry name" value="ZIP9"/>
</dbReference>
<evidence type="ECO:0000313" key="10">
    <source>
        <dbReference type="Proteomes" id="UP000298390"/>
    </source>
</evidence>
<evidence type="ECO:0000256" key="4">
    <source>
        <dbReference type="ARBA" id="ARBA00022989"/>
    </source>
</evidence>
<sequence length="298" mass="30022">RWAAGADLRTGHGDETVPGWPLAGSTPSIFLKNTSPPDYPSPAPERPARKADRAPEMSGFLGVLFMSVLLAAASFGIGVLPLSFAFSKPALAKLSALGTGLLLGAALGVIIPEGVETLAESSSSSSSGHAELPTTAIALSLLGGFTFMLLVEQFLSPHSHTSPALPTSQPHTRKPSLADGPSTVEFDAELELSQLERAEGIAFGSGDGGAAARRVHRRSDSVSGDGEGKARAVPLTLGLVMHALADGLALGSSALSGTAEGGVGAGEAGSVVPSGLSLVVFFALVIHKGKSSFLGPVG</sequence>
<evidence type="ECO:0000256" key="1">
    <source>
        <dbReference type="ARBA" id="ARBA00004127"/>
    </source>
</evidence>
<evidence type="ECO:0000313" key="9">
    <source>
        <dbReference type="EMBL" id="TFY52308.1"/>
    </source>
</evidence>
<dbReference type="GO" id="GO:0046873">
    <property type="term" value="F:metal ion transmembrane transporter activity"/>
    <property type="evidence" value="ECO:0007669"/>
    <property type="project" value="InterPro"/>
</dbReference>
<keyword evidence="5" id="KW-0333">Golgi apparatus</keyword>
<dbReference type="Proteomes" id="UP000298390">
    <property type="component" value="Unassembled WGS sequence"/>
</dbReference>
<feature type="region of interest" description="Disordered" evidence="7">
    <location>
        <begin position="203"/>
        <end position="229"/>
    </location>
</feature>
<dbReference type="GO" id="GO:0006829">
    <property type="term" value="P:zinc ion transport"/>
    <property type="evidence" value="ECO:0007669"/>
    <property type="project" value="InterPro"/>
</dbReference>
<name>A0A4Y9XRA4_9APHY</name>
<evidence type="ECO:0000256" key="6">
    <source>
        <dbReference type="ARBA" id="ARBA00023136"/>
    </source>
</evidence>
<keyword evidence="3 8" id="KW-0812">Transmembrane</keyword>
<protein>
    <submittedName>
        <fullName evidence="9">Uncharacterized protein</fullName>
    </submittedName>
</protein>
<organism evidence="9 10">
    <name type="scientific">Rhodofomes roseus</name>
    <dbReference type="NCBI Taxonomy" id="34475"/>
    <lineage>
        <taxon>Eukaryota</taxon>
        <taxon>Fungi</taxon>
        <taxon>Dikarya</taxon>
        <taxon>Basidiomycota</taxon>
        <taxon>Agaricomycotina</taxon>
        <taxon>Agaricomycetes</taxon>
        <taxon>Polyporales</taxon>
        <taxon>Rhodofomes</taxon>
    </lineage>
</organism>
<comment type="subcellular location">
    <subcellularLocation>
        <location evidence="1">Endomembrane system</location>
        <topology evidence="1">Multi-pass membrane protein</topology>
    </subcellularLocation>
    <subcellularLocation>
        <location evidence="2">Golgi apparatus membrane</location>
    </subcellularLocation>
</comment>
<evidence type="ECO:0000256" key="3">
    <source>
        <dbReference type="ARBA" id="ARBA00022692"/>
    </source>
</evidence>
<accession>A0A4Y9XRA4</accession>
<feature type="compositionally biased region" description="Polar residues" evidence="7">
    <location>
        <begin position="25"/>
        <end position="36"/>
    </location>
</feature>
<evidence type="ECO:0000256" key="5">
    <source>
        <dbReference type="ARBA" id="ARBA00023034"/>
    </source>
</evidence>
<evidence type="ECO:0000256" key="7">
    <source>
        <dbReference type="SAM" id="MobiDB-lite"/>
    </source>
</evidence>
<dbReference type="InterPro" id="IPR003689">
    <property type="entry name" value="ZIP"/>
</dbReference>
<dbReference type="GO" id="GO:0000139">
    <property type="term" value="C:Golgi membrane"/>
    <property type="evidence" value="ECO:0007669"/>
    <property type="project" value="UniProtKB-SubCell"/>
</dbReference>
<evidence type="ECO:0000256" key="2">
    <source>
        <dbReference type="ARBA" id="ARBA00004394"/>
    </source>
</evidence>
<feature type="transmembrane region" description="Helical" evidence="8">
    <location>
        <begin position="60"/>
        <end position="82"/>
    </location>
</feature>
<dbReference type="EMBL" id="SEKV01001001">
    <property type="protein sequence ID" value="TFY52308.1"/>
    <property type="molecule type" value="Genomic_DNA"/>
</dbReference>
<gene>
    <name evidence="9" type="ORF">EVJ58_g10091</name>
</gene>
<feature type="compositionally biased region" description="Polar residues" evidence="7">
    <location>
        <begin position="160"/>
        <end position="170"/>
    </location>
</feature>
<dbReference type="Pfam" id="PF02535">
    <property type="entry name" value="Zip"/>
    <property type="match status" value="1"/>
</dbReference>
<dbReference type="AlphaFoldDB" id="A0A4Y9XRA4"/>
<feature type="region of interest" description="Disordered" evidence="7">
    <location>
        <begin position="1"/>
        <end position="52"/>
    </location>
</feature>
<reference evidence="9 10" key="1">
    <citation type="submission" date="2019-01" db="EMBL/GenBank/DDBJ databases">
        <title>Genome sequencing of the rare red list fungi Fomitopsis rosea.</title>
        <authorList>
            <person name="Buettner E."/>
            <person name="Kellner H."/>
        </authorList>
    </citation>
    <scope>NUCLEOTIDE SEQUENCE [LARGE SCALE GENOMIC DNA]</scope>
    <source>
        <strain evidence="9 10">DSM 105464</strain>
    </source>
</reference>
<keyword evidence="6 8" id="KW-0472">Membrane</keyword>
<dbReference type="PANTHER" id="PTHR16133">
    <property type="entry name" value="SOLUTE CARRIER FAMILY 39 ZINC TRANSPORTER , MEMBER 9-RELATED"/>
    <property type="match status" value="1"/>
</dbReference>
<comment type="caution">
    <text evidence="9">The sequence shown here is derived from an EMBL/GenBank/DDBJ whole genome shotgun (WGS) entry which is preliminary data.</text>
</comment>
<dbReference type="STRING" id="34475.A0A4Y9XRA4"/>
<dbReference type="PANTHER" id="PTHR16133:SF0">
    <property type="entry name" value="ZINC_IRON REGULATED TRANSPORTER-RELATED PROTEIN 102B, ISOFORM E"/>
    <property type="match status" value="1"/>
</dbReference>